<dbReference type="GO" id="GO:0030335">
    <property type="term" value="P:positive regulation of cell migration"/>
    <property type="evidence" value="ECO:0000318"/>
    <property type="project" value="GO_Central"/>
</dbReference>
<dbReference type="Bgee" id="ENSMODG00000019159">
    <property type="expression patterns" value="Expressed in spermatid and 11 other cell types or tissues"/>
</dbReference>
<reference evidence="11" key="3">
    <citation type="submission" date="2025-09" db="UniProtKB">
        <authorList>
            <consortium name="Ensembl"/>
        </authorList>
    </citation>
    <scope>IDENTIFICATION</scope>
</reference>
<dbReference type="OrthoDB" id="9404618at2759"/>
<keyword evidence="6" id="KW-1015">Disulfide bond</keyword>
<sequence length="105" mass="11367">MKVSGAVLTLVLIAAAFWCGVQATDGSNHPAICCFEFTTKKIPPKLVVNYEATSSTCANNGVIFFTKRGFEICANPEEKWVQNIVKLLDNKKTTTMMTTTTAASS</sequence>
<organism evidence="11 12">
    <name type="scientific">Monodelphis domestica</name>
    <name type="common">Gray short-tailed opossum</name>
    <dbReference type="NCBI Taxonomy" id="13616"/>
    <lineage>
        <taxon>Eukaryota</taxon>
        <taxon>Metazoa</taxon>
        <taxon>Chordata</taxon>
        <taxon>Craniata</taxon>
        <taxon>Vertebrata</taxon>
        <taxon>Euteleostomi</taxon>
        <taxon>Mammalia</taxon>
        <taxon>Metatheria</taxon>
        <taxon>Didelphimorphia</taxon>
        <taxon>Didelphidae</taxon>
        <taxon>Monodelphis</taxon>
    </lineage>
</organism>
<dbReference type="FunFam" id="2.40.50.40:FF:000002">
    <property type="entry name" value="C-C motif chemokine"/>
    <property type="match status" value="1"/>
</dbReference>
<reference evidence="11 12" key="1">
    <citation type="journal article" date="2007" name="Nature">
        <title>Genome of the marsupial Monodelphis domestica reveals innovation in non-coding sequences.</title>
        <authorList>
            <person name="Mikkelsen T.S."/>
            <person name="Wakefield M.J."/>
            <person name="Aken B."/>
            <person name="Amemiya C.T."/>
            <person name="Chang J.L."/>
            <person name="Duke S."/>
            <person name="Garber M."/>
            <person name="Gentles A.J."/>
            <person name="Goodstadt L."/>
            <person name="Heger A."/>
            <person name="Jurka J."/>
            <person name="Kamal M."/>
            <person name="Mauceli E."/>
            <person name="Searle S.M."/>
            <person name="Sharpe T."/>
            <person name="Baker M.L."/>
            <person name="Batzer M.A."/>
            <person name="Benos P.V."/>
            <person name="Belov K."/>
            <person name="Clamp M."/>
            <person name="Cook A."/>
            <person name="Cuff J."/>
            <person name="Das R."/>
            <person name="Davidow L."/>
            <person name="Deakin J.E."/>
            <person name="Fazzari M.J."/>
            <person name="Glass J.L."/>
            <person name="Grabherr M."/>
            <person name="Greally J.M."/>
            <person name="Gu W."/>
            <person name="Hore T.A."/>
            <person name="Huttley G.A."/>
            <person name="Kleber M."/>
            <person name="Jirtle R.L."/>
            <person name="Koina E."/>
            <person name="Lee J.T."/>
            <person name="Mahony S."/>
            <person name="Marra M.A."/>
            <person name="Miller R.D."/>
            <person name="Nicholls R.D."/>
            <person name="Oda M."/>
            <person name="Papenfuss A.T."/>
            <person name="Parra Z.E."/>
            <person name="Pollock D.D."/>
            <person name="Ray D.A."/>
            <person name="Schein J.E."/>
            <person name="Speed T.P."/>
            <person name="Thompson K."/>
            <person name="VandeBerg J.L."/>
            <person name="Wade C.M."/>
            <person name="Walker J.A."/>
            <person name="Waters P.D."/>
            <person name="Webber C."/>
            <person name="Weidman J.R."/>
            <person name="Xie X."/>
            <person name="Zody M.C."/>
            <person name="Baldwin J."/>
            <person name="Abdouelleil A."/>
            <person name="Abdulkadir J."/>
            <person name="Abebe A."/>
            <person name="Abera B."/>
            <person name="Abreu J."/>
            <person name="Acer S.C."/>
            <person name="Aftuck L."/>
            <person name="Alexander A."/>
            <person name="An P."/>
            <person name="Anderson E."/>
            <person name="Anderson S."/>
            <person name="Arachi H."/>
            <person name="Azer M."/>
            <person name="Bachantsang P."/>
            <person name="Barry A."/>
            <person name="Bayul T."/>
            <person name="Berlin A."/>
            <person name="Bessette D."/>
            <person name="Bloom T."/>
            <person name="Bloom T."/>
            <person name="Boguslavskiy L."/>
            <person name="Bonnet C."/>
            <person name="Boukhgalter B."/>
            <person name="Bourzgui I."/>
            <person name="Brown A."/>
            <person name="Cahill P."/>
            <person name="Channer S."/>
            <person name="Cheshatsang Y."/>
            <person name="Chuda L."/>
            <person name="Citroen M."/>
            <person name="Collymore A."/>
            <person name="Cooke P."/>
            <person name="Costello M."/>
            <person name="D'Aco K."/>
            <person name="Daza R."/>
            <person name="De Haan G."/>
            <person name="DeGray S."/>
            <person name="DeMaso C."/>
            <person name="Dhargay N."/>
            <person name="Dooley K."/>
            <person name="Dooley E."/>
            <person name="Doricent M."/>
            <person name="Dorje P."/>
            <person name="Dorjee K."/>
            <person name="Dupes A."/>
            <person name="Elong R."/>
            <person name="Falk J."/>
            <person name="Farina A."/>
            <person name="Faro S."/>
            <person name="Ferguson D."/>
            <person name="Fisher S."/>
            <person name="Foley C.D."/>
            <person name="Franke A."/>
            <person name="Friedrich D."/>
            <person name="Gadbois L."/>
            <person name="Gearin G."/>
            <person name="Gearin C.R."/>
            <person name="Giannoukos G."/>
            <person name="Goode T."/>
            <person name="Graham J."/>
            <person name="Grandbois E."/>
            <person name="Grewal S."/>
            <person name="Gyaltsen K."/>
            <person name="Hafez N."/>
            <person name="Hagos B."/>
            <person name="Hall J."/>
            <person name="Henson C."/>
            <person name="Hollinger A."/>
            <person name="Honan T."/>
            <person name="Huard M.D."/>
            <person name="Hughes L."/>
            <person name="Hurhula B."/>
            <person name="Husby M.E."/>
            <person name="Kamat A."/>
            <person name="Kanga B."/>
            <person name="Kashin S."/>
            <person name="Khazanovich D."/>
            <person name="Kisner P."/>
            <person name="Lance K."/>
            <person name="Lara M."/>
            <person name="Lee W."/>
            <person name="Lennon N."/>
            <person name="Letendre F."/>
            <person name="LeVine R."/>
            <person name="Lipovsky A."/>
            <person name="Liu X."/>
            <person name="Liu J."/>
            <person name="Liu S."/>
            <person name="Lokyitsang T."/>
            <person name="Lokyitsang Y."/>
            <person name="Lubonja R."/>
            <person name="Lui A."/>
            <person name="MacDonald P."/>
            <person name="Magnisalis V."/>
            <person name="Maru K."/>
            <person name="Matthews C."/>
            <person name="McCusker W."/>
            <person name="McDonough S."/>
            <person name="Mehta T."/>
            <person name="Meldrim J."/>
            <person name="Meneus L."/>
            <person name="Mihai O."/>
            <person name="Mihalev A."/>
            <person name="Mihova T."/>
            <person name="Mittelman R."/>
            <person name="Mlenga V."/>
            <person name="Montmayeur A."/>
            <person name="Mulrain L."/>
            <person name="Navidi A."/>
            <person name="Naylor J."/>
            <person name="Negash T."/>
            <person name="Nguyen T."/>
            <person name="Nguyen N."/>
            <person name="Nicol R."/>
            <person name="Norbu C."/>
            <person name="Norbu N."/>
            <person name="Novod N."/>
            <person name="O'Neill B."/>
            <person name="Osman S."/>
            <person name="Markiewicz E."/>
            <person name="Oyono O.L."/>
            <person name="Patti C."/>
            <person name="Phunkhang P."/>
            <person name="Pierre F."/>
            <person name="Priest M."/>
            <person name="Raghuraman S."/>
            <person name="Rege F."/>
            <person name="Reyes R."/>
            <person name="Rise C."/>
            <person name="Rogov P."/>
            <person name="Ross K."/>
            <person name="Ryan E."/>
            <person name="Settipalli S."/>
            <person name="Shea T."/>
            <person name="Sherpa N."/>
            <person name="Shi L."/>
            <person name="Shih D."/>
            <person name="Sparrow T."/>
            <person name="Spaulding J."/>
            <person name="Stalker J."/>
            <person name="Stange-Thomann N."/>
            <person name="Stavropoulos S."/>
            <person name="Stone C."/>
            <person name="Strader C."/>
            <person name="Tesfaye S."/>
            <person name="Thomson T."/>
            <person name="Thoulutsang Y."/>
            <person name="Thoulutsang D."/>
            <person name="Topham K."/>
            <person name="Topping I."/>
            <person name="Tsamla T."/>
            <person name="Vassiliev H."/>
            <person name="Vo A."/>
            <person name="Wangchuk T."/>
            <person name="Wangdi T."/>
            <person name="Weiand M."/>
            <person name="Wilkinson J."/>
            <person name="Wilson A."/>
            <person name="Yadav S."/>
            <person name="Young G."/>
            <person name="Yu Q."/>
            <person name="Zembek L."/>
            <person name="Zhong D."/>
            <person name="Zimmer A."/>
            <person name="Zwirko Z."/>
            <person name="Jaffe D.B."/>
            <person name="Alvarez P."/>
            <person name="Brockman W."/>
            <person name="Butler J."/>
            <person name="Chin C."/>
            <person name="Gnerre S."/>
            <person name="MacCallum I."/>
            <person name="Graves J.A."/>
            <person name="Ponting C.P."/>
            <person name="Breen M."/>
            <person name="Samollow P.B."/>
            <person name="Lander E.S."/>
            <person name="Lindblad-Toh K."/>
        </authorList>
    </citation>
    <scope>NUCLEOTIDE SEQUENCE [LARGE SCALE GENOMIC DNA]</scope>
</reference>
<dbReference type="SMART" id="SM00199">
    <property type="entry name" value="SCY"/>
    <property type="match status" value="1"/>
</dbReference>
<evidence type="ECO:0000313" key="12">
    <source>
        <dbReference type="Proteomes" id="UP000002280"/>
    </source>
</evidence>
<dbReference type="GO" id="GO:0006954">
    <property type="term" value="P:inflammatory response"/>
    <property type="evidence" value="ECO:0000318"/>
    <property type="project" value="GO_Central"/>
</dbReference>
<comment type="subcellular location">
    <subcellularLocation>
        <location evidence="1 9">Secreted</location>
    </subcellularLocation>
</comment>
<dbReference type="Pfam" id="PF00048">
    <property type="entry name" value="IL8"/>
    <property type="match status" value="1"/>
</dbReference>
<evidence type="ECO:0000256" key="9">
    <source>
        <dbReference type="RuleBase" id="RU361150"/>
    </source>
</evidence>
<feature type="signal peptide" evidence="9">
    <location>
        <begin position="1"/>
        <end position="23"/>
    </location>
</feature>
<name>F7BK23_MONDO</name>
<dbReference type="GO" id="GO:0070098">
    <property type="term" value="P:chemokine-mediated signaling pathway"/>
    <property type="evidence" value="ECO:0000318"/>
    <property type="project" value="GO_Central"/>
</dbReference>
<dbReference type="Gene3D" id="2.40.50.40">
    <property type="match status" value="1"/>
</dbReference>
<dbReference type="HOGENOM" id="CLU_141716_1_0_1"/>
<evidence type="ECO:0000256" key="3">
    <source>
        <dbReference type="ARBA" id="ARBA00022514"/>
    </source>
</evidence>
<proteinExistence type="inferred from homology"/>
<dbReference type="InterPro" id="IPR000827">
    <property type="entry name" value="Chemokine_CC_CS"/>
</dbReference>
<dbReference type="Ensembl" id="ENSMODT00000024333.3">
    <property type="protein sequence ID" value="ENSMODP00000023909.2"/>
    <property type="gene ID" value="ENSMODG00000019159.4"/>
</dbReference>
<evidence type="ECO:0000259" key="10">
    <source>
        <dbReference type="SMART" id="SM00199"/>
    </source>
</evidence>
<evidence type="ECO:0000256" key="1">
    <source>
        <dbReference type="ARBA" id="ARBA00004613"/>
    </source>
</evidence>
<evidence type="ECO:0000256" key="7">
    <source>
        <dbReference type="ARBA" id="ARBA00044740"/>
    </source>
</evidence>
<dbReference type="STRING" id="13616.ENSMODP00000023909"/>
<dbReference type="GO" id="GO:0048020">
    <property type="term" value="F:CCR chemokine receptor binding"/>
    <property type="evidence" value="ECO:0000318"/>
    <property type="project" value="GO_Central"/>
</dbReference>
<dbReference type="SUPFAM" id="SSF54117">
    <property type="entry name" value="Interleukin 8-like chemokines"/>
    <property type="match status" value="1"/>
</dbReference>
<comment type="similarity">
    <text evidence="2 9">Belongs to the intercrine beta (chemokine CC) family.</text>
</comment>
<keyword evidence="3 9" id="KW-0202">Cytokine</keyword>
<evidence type="ECO:0000256" key="4">
    <source>
        <dbReference type="ARBA" id="ARBA00022525"/>
    </source>
</evidence>
<dbReference type="CDD" id="cd00272">
    <property type="entry name" value="Chemokine_CC"/>
    <property type="match status" value="1"/>
</dbReference>
<dbReference type="PROSITE" id="PS00472">
    <property type="entry name" value="SMALL_CYTOKINES_CC"/>
    <property type="match status" value="1"/>
</dbReference>
<dbReference type="InterPro" id="IPR001811">
    <property type="entry name" value="Chemokine_IL8-like_dom"/>
</dbReference>
<dbReference type="GeneTree" id="ENSGT01100000263482"/>
<gene>
    <name evidence="11" type="primary">LOC103093843</name>
</gene>
<keyword evidence="4 9" id="KW-0964">Secreted</keyword>
<comment type="function">
    <text evidence="7">Monokine with inflammatory and chemokinetic properties. Binds to CCR1, CCR4 and CCR5. One of the major HIV-suppressive factors produced by CD8+ T-cells. Recombinant MIP-1-alpha induces a dose-dependent inhibition of different strains of HIV-1, HIV-2, and simian immunodeficiency virus (SIV).</text>
</comment>
<dbReference type="RefSeq" id="XP_007485602.1">
    <property type="nucleotide sequence ID" value="XM_007485540.3"/>
</dbReference>
<evidence type="ECO:0000256" key="8">
    <source>
        <dbReference type="ARBA" id="ARBA00046726"/>
    </source>
</evidence>
<reference evidence="11" key="2">
    <citation type="submission" date="2025-08" db="UniProtKB">
        <authorList>
            <consortium name="Ensembl"/>
        </authorList>
    </citation>
    <scope>IDENTIFICATION</scope>
</reference>
<dbReference type="PANTHER" id="PTHR12015:SF183">
    <property type="entry name" value="C-C MOTIF CHEMOKINE 3"/>
    <property type="match status" value="1"/>
</dbReference>
<dbReference type="GO" id="GO:0061844">
    <property type="term" value="P:antimicrobial humoral immune response mediated by antimicrobial peptide"/>
    <property type="evidence" value="ECO:0000318"/>
    <property type="project" value="GO_Central"/>
</dbReference>
<evidence type="ECO:0000256" key="5">
    <source>
        <dbReference type="ARBA" id="ARBA00022729"/>
    </source>
</evidence>
<feature type="chain" id="PRO_5005130074" description="C-C motif chemokine" evidence="9">
    <location>
        <begin position="24"/>
        <end position="105"/>
    </location>
</feature>
<dbReference type="InterPro" id="IPR036048">
    <property type="entry name" value="Interleukin_8-like_sf"/>
</dbReference>
<dbReference type="PANTHER" id="PTHR12015">
    <property type="entry name" value="SMALL INDUCIBLE CYTOKINE A"/>
    <property type="match status" value="1"/>
</dbReference>
<dbReference type="GO" id="GO:0005615">
    <property type="term" value="C:extracellular space"/>
    <property type="evidence" value="ECO:0000318"/>
    <property type="project" value="GO_Central"/>
</dbReference>
<evidence type="ECO:0000313" key="11">
    <source>
        <dbReference type="Ensembl" id="ENSMODP00000023909.2"/>
    </source>
</evidence>
<dbReference type="GO" id="GO:0008009">
    <property type="term" value="F:chemokine activity"/>
    <property type="evidence" value="ECO:0000318"/>
    <property type="project" value="GO_Central"/>
</dbReference>
<keyword evidence="12" id="KW-1185">Reference proteome</keyword>
<evidence type="ECO:0000256" key="6">
    <source>
        <dbReference type="ARBA" id="ARBA00023157"/>
    </source>
</evidence>
<dbReference type="AlphaFoldDB" id="F7BK23"/>
<evidence type="ECO:0000256" key="2">
    <source>
        <dbReference type="ARBA" id="ARBA00010868"/>
    </source>
</evidence>
<keyword evidence="5 9" id="KW-0732">Signal</keyword>
<accession>F7BK23</accession>
<dbReference type="InterPro" id="IPR039809">
    <property type="entry name" value="Chemokine_b/g/d"/>
</dbReference>
<keyword evidence="9" id="KW-0145">Chemotaxis</keyword>
<dbReference type="GO" id="GO:0060326">
    <property type="term" value="P:cell chemotaxis"/>
    <property type="evidence" value="ECO:0000318"/>
    <property type="project" value="GO_Central"/>
</dbReference>
<dbReference type="Proteomes" id="UP000002280">
    <property type="component" value="Chromosome 2"/>
</dbReference>
<feature type="domain" description="Chemokine interleukin-8-like" evidence="10">
    <location>
        <begin position="30"/>
        <end position="88"/>
    </location>
</feature>
<dbReference type="KEGG" id="mdo:103093843"/>
<protein>
    <recommendedName>
        <fullName evidence="9">C-C motif chemokine</fullName>
    </recommendedName>
</protein>
<comment type="subunit">
    <text evidence="8">Self-associates. Also heterodimer of MIP-1-alpha(4-69) and MIP-1-beta(3-69). Interacts with CCR1.</text>
</comment>
<dbReference type="OMA" id="CFEFFRN"/>
<dbReference type="eggNOG" id="ENOG502S6ZP">
    <property type="taxonomic scope" value="Eukaryota"/>
</dbReference>
<dbReference type="GeneID" id="103093843"/>
<dbReference type="InParanoid" id="F7BK23"/>